<evidence type="ECO:0000313" key="2">
    <source>
        <dbReference type="EMBL" id="CAC5386240.1"/>
    </source>
</evidence>
<dbReference type="Gene3D" id="2.60.40.10">
    <property type="entry name" value="Immunoglobulins"/>
    <property type="match status" value="1"/>
</dbReference>
<evidence type="ECO:0000259" key="1">
    <source>
        <dbReference type="PROSITE" id="PS50835"/>
    </source>
</evidence>
<dbReference type="EMBL" id="CACVKT020003845">
    <property type="protein sequence ID" value="CAC5386240.1"/>
    <property type="molecule type" value="Genomic_DNA"/>
</dbReference>
<dbReference type="Proteomes" id="UP000507470">
    <property type="component" value="Unassembled WGS sequence"/>
</dbReference>
<dbReference type="AlphaFoldDB" id="A0A6J8BT42"/>
<keyword evidence="3" id="KW-1185">Reference proteome</keyword>
<dbReference type="InterPro" id="IPR013783">
    <property type="entry name" value="Ig-like_fold"/>
</dbReference>
<organism evidence="2 3">
    <name type="scientific">Mytilus coruscus</name>
    <name type="common">Sea mussel</name>
    <dbReference type="NCBI Taxonomy" id="42192"/>
    <lineage>
        <taxon>Eukaryota</taxon>
        <taxon>Metazoa</taxon>
        <taxon>Spiralia</taxon>
        <taxon>Lophotrochozoa</taxon>
        <taxon>Mollusca</taxon>
        <taxon>Bivalvia</taxon>
        <taxon>Autobranchia</taxon>
        <taxon>Pteriomorphia</taxon>
        <taxon>Mytilida</taxon>
        <taxon>Mytiloidea</taxon>
        <taxon>Mytilidae</taxon>
        <taxon>Mytilinae</taxon>
        <taxon>Mytilus</taxon>
    </lineage>
</organism>
<proteinExistence type="predicted"/>
<evidence type="ECO:0000313" key="3">
    <source>
        <dbReference type="Proteomes" id="UP000507470"/>
    </source>
</evidence>
<sequence>MPDSFSCVVTASIRKNKQNNSSANFPNNRNNISLSVVRNRKSSLYTLLTDTVTLTPLRTIEKSVPSFREGETVQFTCTGNIGKPPGRFVWQIISQEGEAIVYSNENTVVVYQIHDICSFRGTSNLTVQITADHFKAKFRCFEESQANVLGMFVETEPFNVSCKFNGDIGKS</sequence>
<dbReference type="OrthoDB" id="10451768at2759"/>
<feature type="domain" description="Ig-like" evidence="1">
    <location>
        <begin position="56"/>
        <end position="140"/>
    </location>
</feature>
<protein>
    <recommendedName>
        <fullName evidence="1">Ig-like domain-containing protein</fullName>
    </recommendedName>
</protein>
<reference evidence="2 3" key="1">
    <citation type="submission" date="2020-06" db="EMBL/GenBank/DDBJ databases">
        <authorList>
            <person name="Li R."/>
            <person name="Bekaert M."/>
        </authorList>
    </citation>
    <scope>NUCLEOTIDE SEQUENCE [LARGE SCALE GENOMIC DNA]</scope>
    <source>
        <strain evidence="3">wild</strain>
    </source>
</reference>
<name>A0A6J8BT42_MYTCO</name>
<accession>A0A6J8BT42</accession>
<dbReference type="PROSITE" id="PS50835">
    <property type="entry name" value="IG_LIKE"/>
    <property type="match status" value="1"/>
</dbReference>
<dbReference type="InterPro" id="IPR007110">
    <property type="entry name" value="Ig-like_dom"/>
</dbReference>
<gene>
    <name evidence="2" type="ORF">MCOR_21698</name>
</gene>